<feature type="signal peptide" evidence="2">
    <location>
        <begin position="1"/>
        <end position="19"/>
    </location>
</feature>
<dbReference type="OrthoDB" id="9757976at2"/>
<dbReference type="NCBIfam" id="NF004644">
    <property type="entry name" value="PRK05989.2-2"/>
    <property type="match status" value="1"/>
</dbReference>
<organism evidence="4 5">
    <name type="scientific">Roseateles aquatilis</name>
    <dbReference type="NCBI Taxonomy" id="431061"/>
    <lineage>
        <taxon>Bacteria</taxon>
        <taxon>Pseudomonadati</taxon>
        <taxon>Pseudomonadota</taxon>
        <taxon>Betaproteobacteria</taxon>
        <taxon>Burkholderiales</taxon>
        <taxon>Sphaerotilaceae</taxon>
        <taxon>Roseateles</taxon>
    </lineage>
</organism>
<reference evidence="4 5" key="1">
    <citation type="journal article" date="2008" name="Int. J. Syst. Evol. Microbiol.">
        <title>Description of Roseateles aquatilis sp. nov. and Roseateles terrae sp. nov., in the class Betaproteobacteria, and emended description of the genus Roseateles.</title>
        <authorList>
            <person name="Gomila M."/>
            <person name="Bowien B."/>
            <person name="Falsen E."/>
            <person name="Moore E.R."/>
            <person name="Lalucat J."/>
        </authorList>
    </citation>
    <scope>NUCLEOTIDE SEQUENCE [LARGE SCALE GENOMIC DNA]</scope>
    <source>
        <strain evidence="4 5">CCUG 48205</strain>
    </source>
</reference>
<dbReference type="PANTHER" id="PTHR44119">
    <property type="entry name" value="MAGNESIUM-CHELATASE SUBUNIT CHLH, CHLOROPLASTIC"/>
    <property type="match status" value="1"/>
</dbReference>
<dbReference type="PANTHER" id="PTHR44119:SF4">
    <property type="entry name" value="AEROBIC COBALTOCHELATASE SUBUNIT COBN"/>
    <property type="match status" value="1"/>
</dbReference>
<feature type="region of interest" description="Disordered" evidence="1">
    <location>
        <begin position="1368"/>
        <end position="1387"/>
    </location>
</feature>
<dbReference type="EMBL" id="NIOF01000001">
    <property type="protein sequence ID" value="OWQ93992.1"/>
    <property type="molecule type" value="Genomic_DNA"/>
</dbReference>
<keyword evidence="2" id="KW-0732">Signal</keyword>
<dbReference type="CDD" id="cd10150">
    <property type="entry name" value="CobN_like"/>
    <property type="match status" value="1"/>
</dbReference>
<accession>A0A246JN03</accession>
<evidence type="ECO:0000256" key="2">
    <source>
        <dbReference type="SAM" id="SignalP"/>
    </source>
</evidence>
<dbReference type="InterPro" id="IPR003672">
    <property type="entry name" value="CobN/Mg_chltase"/>
</dbReference>
<keyword evidence="5" id="KW-1185">Reference proteome</keyword>
<sequence>MARTAGASAAGSSPAASHAATLAASAAPAAAAMSRLLFLSVDITPAAKHALIDREARAAGFQVRQLEYPLRGAPVEHDPVLERALREADLVWIDAPHATADARLHQILDTALQRAALPASRVLWIPAGEPAAADRSPRGYLQAGGPVNTQAAFAMARAQLDGRPPPDLGPPQLVPQRGIYAPGAPHLFADIGAFQSWASRQGLRGEPVALLLHRYHFVQGNTAWLDRWLAMFRERGLLAYAAFSGQLSDKPLTELLERDGHVQARVIVNHSLLPQGATLQPLFERWGVPVLQTQPYRQDGAAAWEASETGLAQSDIPFYFAQPEAAGLIDPVVVVAHPRQGEPELIDRQAASVVGKSARLVALQTQPAPRKRLVAFVYNYPPGGSNFGASFLNVPRSLARVSQGLKDAGYAVTPMAEADWIAGLKPMLSAYYPGTDPRALLDAGQAEALPLAEYTAWFDALPRSVRDPIVARWGPPASSRYVVRHDGRPVFVIPRLHLGALDVLPQPPREETLRNGQDPFMHRSRTPLSHHYLATYLWARRADAVIHFGTHGTQEWAPGKLRGPDVFDPVWLPLGDVPVIYPYIVDNLGEAMTAKRRGRALLVSHRTPSFAPAGFNARMARMHELMHEWETVDPGPTRQGLEREMLTQFVEHNLHRDLGWTSERIAADFSGFLELLHPFLDRLAQSSQPQGLAVFGVVPDEARRHGSILQLLRVPLIEALGEDIDEAFLIDHAGVAKARPARWLALALRDADAASRLDLRPSACVVGHAASASATASAAASPAPSPAVGADACGDGFVPNRAARKPIDQAALHELALRAQEMEARLAVEGEMPGLLRALDGRFLPAAYGGDLLRNPESVPTGRNLTGLDPARLPTRQAYDAAQALFRRWYDAQARAGTAPRRLALSLWAGETLRHQGVMEAQALVALGAMPVWDATGRPTSIRLLTPTELGRPRVDVLLSVTGSYRDQFPALMKLIDQAVAAAGAAEPDNAIADNNRAVAAELRRAGLPPARALQLAQARVFGNAAGDYGTGIADAVQDDGLKRKDGQADPRLGQLFLTAMSQPYVDGEPLAVPPAQAREALGAHLRHADAALMSRSSHLYAMVSSDDPFQYLGGLAAAARVAGNTRGLGLYVSQLQDAAETHTESASQAIAMEMQSRYLHPGWLQAQKAEGWAGALQVLKAVQYSFGWQHIAPGTVRPDHWQSFYDVLVKDRHRLGLPEWLKQNPQAYAQALERLVQADRMGYWQPDAQTRRELATLYRDLTRAAPLNNELAGVRRWAADQLPQSARPAAPVPATRPEARARDEAVARAVPTVRGLALRQVPKDTPRRAPAGSIARTLEQALAWIAMALLMCGGALWQARQAARAGDHGTRPMNAHPAIPRLQGAP</sequence>
<name>A0A246JN03_9BURK</name>
<evidence type="ECO:0000256" key="1">
    <source>
        <dbReference type="SAM" id="MobiDB-lite"/>
    </source>
</evidence>
<proteinExistence type="predicted"/>
<feature type="chain" id="PRO_5013235930" evidence="2">
    <location>
        <begin position="20"/>
        <end position="1387"/>
    </location>
</feature>
<protein>
    <submittedName>
        <fullName evidence="4">Cobaltochelatase subunit CobN</fullName>
    </submittedName>
</protein>
<gene>
    <name evidence="4" type="ORF">CDN99_05395</name>
</gene>
<feature type="domain" description="CobN/magnesium chelatase" evidence="3">
    <location>
        <begin position="139"/>
        <end position="1251"/>
    </location>
</feature>
<evidence type="ECO:0000313" key="5">
    <source>
        <dbReference type="Proteomes" id="UP000197468"/>
    </source>
</evidence>
<dbReference type="Pfam" id="PF02514">
    <property type="entry name" value="CobN-Mg_chel"/>
    <property type="match status" value="1"/>
</dbReference>
<evidence type="ECO:0000259" key="3">
    <source>
        <dbReference type="Pfam" id="PF02514"/>
    </source>
</evidence>
<comment type="caution">
    <text evidence="4">The sequence shown here is derived from an EMBL/GenBank/DDBJ whole genome shotgun (WGS) entry which is preliminary data.</text>
</comment>
<dbReference type="Proteomes" id="UP000197468">
    <property type="component" value="Unassembled WGS sequence"/>
</dbReference>
<evidence type="ECO:0000313" key="4">
    <source>
        <dbReference type="EMBL" id="OWQ93992.1"/>
    </source>
</evidence>